<evidence type="ECO:0000259" key="1">
    <source>
        <dbReference type="SMART" id="SM00642"/>
    </source>
</evidence>
<dbReference type="InterPro" id="IPR017853">
    <property type="entry name" value="GH"/>
</dbReference>
<accession>A0ABW2KUK8</accession>
<dbReference type="RefSeq" id="WP_377359004.1">
    <property type="nucleotide sequence ID" value="NZ_JBHTCM010000010.1"/>
</dbReference>
<keyword evidence="3" id="KW-1185">Reference proteome</keyword>
<reference evidence="3" key="1">
    <citation type="journal article" date="2019" name="Int. J. Syst. Evol. Microbiol.">
        <title>The Global Catalogue of Microorganisms (GCM) 10K type strain sequencing project: providing services to taxonomists for standard genome sequencing and annotation.</title>
        <authorList>
            <consortium name="The Broad Institute Genomics Platform"/>
            <consortium name="The Broad Institute Genome Sequencing Center for Infectious Disease"/>
            <person name="Wu L."/>
            <person name="Ma J."/>
        </authorList>
    </citation>
    <scope>NUCLEOTIDE SEQUENCE [LARGE SCALE GENOMIC DNA]</scope>
    <source>
        <strain evidence="3">CGMCC 1.16275</strain>
    </source>
</reference>
<dbReference type="Gene3D" id="1.10.10.470">
    <property type="entry name" value="Maltooligosyl trehalose synthase, domain 4"/>
    <property type="match status" value="1"/>
</dbReference>
<organism evidence="2 3">
    <name type="scientific">Rhodocista pekingensis</name>
    <dbReference type="NCBI Taxonomy" id="201185"/>
    <lineage>
        <taxon>Bacteria</taxon>
        <taxon>Pseudomonadati</taxon>
        <taxon>Pseudomonadota</taxon>
        <taxon>Alphaproteobacteria</taxon>
        <taxon>Rhodospirillales</taxon>
        <taxon>Azospirillaceae</taxon>
        <taxon>Rhodocista</taxon>
    </lineage>
</organism>
<dbReference type="Pfam" id="PF00128">
    <property type="entry name" value="Alpha-amylase"/>
    <property type="match status" value="1"/>
</dbReference>
<dbReference type="Gene3D" id="1.10.150.200">
    <property type="entry name" value="Maltooligosyl trehalose synthase, domain 3"/>
    <property type="match status" value="1"/>
</dbReference>
<dbReference type="Proteomes" id="UP001596456">
    <property type="component" value="Unassembled WGS sequence"/>
</dbReference>
<dbReference type="EMBL" id="JBHTCM010000010">
    <property type="protein sequence ID" value="MFC7333736.1"/>
    <property type="molecule type" value="Genomic_DNA"/>
</dbReference>
<dbReference type="EC" id="5.4.99.15" evidence="2"/>
<proteinExistence type="predicted"/>
<dbReference type="InterPro" id="IPR006047">
    <property type="entry name" value="GH13_cat_dom"/>
</dbReference>
<protein>
    <submittedName>
        <fullName evidence="2">Malto-oligosyltrehalose synthase</fullName>
        <ecNumber evidence="2">5.4.99.15</ecNumber>
    </submittedName>
</protein>
<dbReference type="GO" id="GO:0047470">
    <property type="term" value="F:(1,4)-alpha-D-glucan 1-alpha-D-glucosylmutase activity"/>
    <property type="evidence" value="ECO:0007669"/>
    <property type="project" value="UniProtKB-EC"/>
</dbReference>
<gene>
    <name evidence="2" type="primary">treY</name>
    <name evidence="2" type="ORF">ACFQPS_11220</name>
</gene>
<dbReference type="InterPro" id="IPR013797">
    <property type="entry name" value="Maltooligo_trehalose_synth_4"/>
</dbReference>
<dbReference type="SMART" id="SM00642">
    <property type="entry name" value="Aamy"/>
    <property type="match status" value="1"/>
</dbReference>
<keyword evidence="2" id="KW-0413">Isomerase</keyword>
<dbReference type="Gene3D" id="3.20.20.80">
    <property type="entry name" value="Glycosidases"/>
    <property type="match status" value="2"/>
</dbReference>
<evidence type="ECO:0000313" key="3">
    <source>
        <dbReference type="Proteomes" id="UP001596456"/>
    </source>
</evidence>
<dbReference type="InterPro" id="IPR012767">
    <property type="entry name" value="Trehalose_TreY"/>
</dbReference>
<dbReference type="CDD" id="cd11336">
    <property type="entry name" value="AmyAc_MTSase"/>
    <property type="match status" value="1"/>
</dbReference>
<comment type="caution">
    <text evidence="2">The sequence shown here is derived from an EMBL/GenBank/DDBJ whole genome shotgun (WGS) entry which is preliminary data.</text>
</comment>
<dbReference type="Gene3D" id="3.30.1590.10">
    <property type="entry name" value="Maltooligosyl trehalose synthase, domain 2"/>
    <property type="match status" value="1"/>
</dbReference>
<dbReference type="SUPFAM" id="SSF51445">
    <property type="entry name" value="(Trans)glycosidases"/>
    <property type="match status" value="1"/>
</dbReference>
<feature type="domain" description="Glycosyl hydrolase family 13 catalytic" evidence="1">
    <location>
        <begin position="30"/>
        <end position="826"/>
    </location>
</feature>
<dbReference type="PANTHER" id="PTHR10357">
    <property type="entry name" value="ALPHA-AMYLASE FAMILY MEMBER"/>
    <property type="match status" value="1"/>
</dbReference>
<dbReference type="NCBIfam" id="TIGR02401">
    <property type="entry name" value="trehalose_TreY"/>
    <property type="match status" value="1"/>
</dbReference>
<name>A0ABW2KUK8_9PROT</name>
<evidence type="ECO:0000313" key="2">
    <source>
        <dbReference type="EMBL" id="MFC7333736.1"/>
    </source>
</evidence>
<sequence length="965" mass="106649">MTTADAQTLPPPIPAVPRATVRLQLRAGFGFDAVRALVPYFADLGISHVYASPFLRARSGSAHGYDIIDHAALNPEIGDEAAFDALVAALHAHGMGLILDFVPNHMGVGGDDNPWWLDVLEWGRASPYAPFFDINWEAGADGRLLLPVLGDQYGAVLERGELVLTLADGAFSVRYFAHRFPLCLKEYPRLLRLAAETVEAGDDRQRLGELATAFAALDTGGPSVQRQALLRREADELKRRLARLVEESAPVRTALDGAVAQINGSLDDPASFRELHGLLERQSYRVAFWRVAADEINYRRFFDVNELAGLRMERPDLFELSHQLVFRLIGDGKLQGLRIDHIDGLYDPRAYCEQLQTRAAYLTDRPGAAAPAGSGAARLSEPLYVVVEKILARHEHLREEWPVAGTTGYEYMVMAAGLFVDPAAEAALTETYEQFLGREAPYDEMLLEAKRLILARNLSAELNVLARELHGIAQQSWASRDHTLTGIRRALTDVVSQFQVYRTYVTGEQVADEDRRYIDWAVGRARKAAAAAVDLSVYDFVAAALTTDLVRDGRPGYRAEDVVRFAMKAQQLTGPVMAKSVEDTFFYRHVRLVSLNEVGGDPDRFGVSPAAFHRANQERLRRWPHQLVTLATHDHKRGADTRVRIDVLSELPEEWGRRVVRWSRMNRMKKREIEGRPAPGRNDEYLLYQTLAGAWPLDLGPDDAPGLGALADRVHGYMLKAVRESKYRSNWAMPDTEYEEALERFVRAILDPERAAAFLADMAGFVALIAPAGAVNGLSQVLLTLTGPGVPDLYQGTEYWDFSLVDPDNRRDPDWTALAASLRAATPAAELLAHWRDGRIKQHVWAAGLRLRRDDPALFALGDYQPVETAGPQADRVMAFLRRREGRVALTVAPRLVLPLLGQGAERPAIPAEAWADTVLVLPDPGGVTELRDLLTGGTVTVPGDGRLPVGRLLSPLPVALLVGG</sequence>
<dbReference type="PANTHER" id="PTHR10357:SF216">
    <property type="entry name" value="MALTOOLIGOSYL TREHALOSE SYNTHASE-RELATED"/>
    <property type="match status" value="1"/>
</dbReference>